<dbReference type="EMBL" id="CAACVJ010000102">
    <property type="protein sequence ID" value="VEP13277.1"/>
    <property type="molecule type" value="Genomic_DNA"/>
</dbReference>
<dbReference type="AlphaFoldDB" id="A0A563VPR8"/>
<sequence length="58" mass="6280">MLDSEISHTTENVDLLLIEGSGSFSANAIDPLLSDTALGNENSFTSQFNDSSWEITED</sequence>
<name>A0A563VPR8_9CYAN</name>
<accession>A0A563VPR8</accession>
<reference evidence="1 2" key="1">
    <citation type="submission" date="2019-01" db="EMBL/GenBank/DDBJ databases">
        <authorList>
            <person name="Brito A."/>
        </authorList>
    </citation>
    <scope>NUCLEOTIDE SEQUENCE [LARGE SCALE GENOMIC DNA]</scope>
    <source>
        <strain evidence="1">1</strain>
    </source>
</reference>
<gene>
    <name evidence="1" type="ORF">H1P_1900018</name>
</gene>
<evidence type="ECO:0000313" key="2">
    <source>
        <dbReference type="Proteomes" id="UP000320055"/>
    </source>
</evidence>
<dbReference type="Proteomes" id="UP000320055">
    <property type="component" value="Unassembled WGS sequence"/>
</dbReference>
<organism evidence="1 2">
    <name type="scientific">Hyella patelloides LEGE 07179</name>
    <dbReference type="NCBI Taxonomy" id="945734"/>
    <lineage>
        <taxon>Bacteria</taxon>
        <taxon>Bacillati</taxon>
        <taxon>Cyanobacteriota</taxon>
        <taxon>Cyanophyceae</taxon>
        <taxon>Pleurocapsales</taxon>
        <taxon>Hyellaceae</taxon>
        <taxon>Hyella</taxon>
    </lineage>
</organism>
<protein>
    <submittedName>
        <fullName evidence="1">Uncharacterized protein</fullName>
    </submittedName>
</protein>
<dbReference type="RefSeq" id="WP_186376084.1">
    <property type="nucleotide sequence ID" value="NZ_LR213940.1"/>
</dbReference>
<keyword evidence="2" id="KW-1185">Reference proteome</keyword>
<proteinExistence type="predicted"/>
<evidence type="ECO:0000313" key="1">
    <source>
        <dbReference type="EMBL" id="VEP13277.1"/>
    </source>
</evidence>